<organism evidence="1 2">
    <name type="scientific">Schistosoma mattheei</name>
    <dbReference type="NCBI Taxonomy" id="31246"/>
    <lineage>
        <taxon>Eukaryota</taxon>
        <taxon>Metazoa</taxon>
        <taxon>Spiralia</taxon>
        <taxon>Lophotrochozoa</taxon>
        <taxon>Platyhelminthes</taxon>
        <taxon>Trematoda</taxon>
        <taxon>Digenea</taxon>
        <taxon>Strigeidida</taxon>
        <taxon>Schistosomatoidea</taxon>
        <taxon>Schistosomatidae</taxon>
        <taxon>Schistosoma</taxon>
    </lineage>
</organism>
<dbReference type="EMBL" id="UZAL01027602">
    <property type="protein sequence ID" value="VDP34004.1"/>
    <property type="molecule type" value="Genomic_DNA"/>
</dbReference>
<evidence type="ECO:0000313" key="2">
    <source>
        <dbReference type="Proteomes" id="UP000269396"/>
    </source>
</evidence>
<evidence type="ECO:0000313" key="1">
    <source>
        <dbReference type="EMBL" id="VDP34004.1"/>
    </source>
</evidence>
<sequence>MLSKQARNALLGWESHRSRITKASFKTNKEGITMGVIKRYTPTNDSKDDGKDQFYKRLQSIIEKCPGKDLTMLTGNLNAKVRMDNNDYEGIMERHELREKYENGERFANLCAFNNSTESTRHPIDVTPPAIEEIKMAIRQIKSGKAAGPDNIPAEALKSDIEVTASMIHTLFGKIWEEERVSMTDWKEEYLIKIPKKGDLSKCEN</sequence>
<keyword evidence="2" id="KW-1185">Reference proteome</keyword>
<dbReference type="InterPro" id="IPR036691">
    <property type="entry name" value="Endo/exonu/phosph_ase_sf"/>
</dbReference>
<dbReference type="Proteomes" id="UP000269396">
    <property type="component" value="Unassembled WGS sequence"/>
</dbReference>
<proteinExistence type="predicted"/>
<dbReference type="STRING" id="31246.A0A183NWH0"/>
<gene>
    <name evidence="1" type="ORF">SMTD_LOCUS6456</name>
</gene>
<protein>
    <submittedName>
        <fullName evidence="1">Uncharacterized protein</fullName>
    </submittedName>
</protein>
<dbReference type="Gene3D" id="3.60.10.10">
    <property type="entry name" value="Endonuclease/exonuclease/phosphatase"/>
    <property type="match status" value="1"/>
</dbReference>
<accession>A0A183NWH0</accession>
<dbReference type="AlphaFoldDB" id="A0A183NWH0"/>
<reference evidence="1 2" key="1">
    <citation type="submission" date="2018-11" db="EMBL/GenBank/DDBJ databases">
        <authorList>
            <consortium name="Pathogen Informatics"/>
        </authorList>
    </citation>
    <scope>NUCLEOTIDE SEQUENCE [LARGE SCALE GENOMIC DNA]</scope>
    <source>
        <strain>Denwood</strain>
        <strain evidence="2">Zambia</strain>
    </source>
</reference>
<name>A0A183NWH0_9TREM</name>